<reference evidence="1" key="2">
    <citation type="submission" date="2020-11" db="EMBL/GenBank/DDBJ databases">
        <authorList>
            <person name="McCartney M.A."/>
            <person name="Auch B."/>
            <person name="Kono T."/>
            <person name="Mallez S."/>
            <person name="Becker A."/>
            <person name="Gohl D.M."/>
            <person name="Silverstein K.A.T."/>
            <person name="Koren S."/>
            <person name="Bechman K.B."/>
            <person name="Herman A."/>
            <person name="Abrahante J.E."/>
            <person name="Garbe J."/>
        </authorList>
    </citation>
    <scope>NUCLEOTIDE SEQUENCE</scope>
    <source>
        <strain evidence="1">Duluth1</strain>
        <tissue evidence="1">Whole animal</tissue>
    </source>
</reference>
<evidence type="ECO:0000313" key="1">
    <source>
        <dbReference type="EMBL" id="KAH3895683.1"/>
    </source>
</evidence>
<comment type="caution">
    <text evidence="1">The sequence shown here is derived from an EMBL/GenBank/DDBJ whole genome shotgun (WGS) entry which is preliminary data.</text>
</comment>
<sequence length="144" mass="15644">MMPHDTTIVTDLSLMAGSFTRSQTSASYLATSSIYATLITQQQLNQQQGFSQPRNMFGQPSLSRLPLRANRLALLLSQSTTYVAAQYLIRINSTAGATAGLSSVQSRFYDDEVLQLAPVLAFASGSGSRPHGLWWSGQNGNVRQ</sequence>
<proteinExistence type="predicted"/>
<protein>
    <submittedName>
        <fullName evidence="1">Uncharacterized protein</fullName>
    </submittedName>
</protein>
<dbReference type="Proteomes" id="UP000828390">
    <property type="component" value="Unassembled WGS sequence"/>
</dbReference>
<keyword evidence="2" id="KW-1185">Reference proteome</keyword>
<evidence type="ECO:0000313" key="2">
    <source>
        <dbReference type="Proteomes" id="UP000828390"/>
    </source>
</evidence>
<gene>
    <name evidence="1" type="ORF">DPMN_019848</name>
</gene>
<reference evidence="1" key="1">
    <citation type="journal article" date="2019" name="bioRxiv">
        <title>The Genome of the Zebra Mussel, Dreissena polymorpha: A Resource for Invasive Species Research.</title>
        <authorList>
            <person name="McCartney M.A."/>
            <person name="Auch B."/>
            <person name="Kono T."/>
            <person name="Mallez S."/>
            <person name="Zhang Y."/>
            <person name="Obille A."/>
            <person name="Becker A."/>
            <person name="Abrahante J.E."/>
            <person name="Garbe J."/>
            <person name="Badalamenti J.P."/>
            <person name="Herman A."/>
            <person name="Mangelson H."/>
            <person name="Liachko I."/>
            <person name="Sullivan S."/>
            <person name="Sone E.D."/>
            <person name="Koren S."/>
            <person name="Silverstein K.A.T."/>
            <person name="Beckman K.B."/>
            <person name="Gohl D.M."/>
        </authorList>
    </citation>
    <scope>NUCLEOTIDE SEQUENCE</scope>
    <source>
        <strain evidence="1">Duluth1</strain>
        <tissue evidence="1">Whole animal</tissue>
    </source>
</reference>
<dbReference type="EMBL" id="JAIWYP010000001">
    <property type="protein sequence ID" value="KAH3895683.1"/>
    <property type="molecule type" value="Genomic_DNA"/>
</dbReference>
<accession>A0A9D4NFR4</accession>
<name>A0A9D4NFR4_DREPO</name>
<organism evidence="1 2">
    <name type="scientific">Dreissena polymorpha</name>
    <name type="common">Zebra mussel</name>
    <name type="synonym">Mytilus polymorpha</name>
    <dbReference type="NCBI Taxonomy" id="45954"/>
    <lineage>
        <taxon>Eukaryota</taxon>
        <taxon>Metazoa</taxon>
        <taxon>Spiralia</taxon>
        <taxon>Lophotrochozoa</taxon>
        <taxon>Mollusca</taxon>
        <taxon>Bivalvia</taxon>
        <taxon>Autobranchia</taxon>
        <taxon>Heteroconchia</taxon>
        <taxon>Euheterodonta</taxon>
        <taxon>Imparidentia</taxon>
        <taxon>Neoheterodontei</taxon>
        <taxon>Myida</taxon>
        <taxon>Dreissenoidea</taxon>
        <taxon>Dreissenidae</taxon>
        <taxon>Dreissena</taxon>
    </lineage>
</organism>
<dbReference type="AlphaFoldDB" id="A0A9D4NFR4"/>